<proteinExistence type="inferred from homology"/>
<dbReference type="SUPFAM" id="SSF56731">
    <property type="entry name" value="DNA primase core"/>
    <property type="match status" value="1"/>
</dbReference>
<keyword evidence="13" id="KW-1185">Reference proteome</keyword>
<evidence type="ECO:0000313" key="13">
    <source>
        <dbReference type="Proteomes" id="UP000217528"/>
    </source>
</evidence>
<evidence type="ECO:0000259" key="11">
    <source>
        <dbReference type="PROSITE" id="PS50880"/>
    </source>
</evidence>
<evidence type="ECO:0000256" key="6">
    <source>
        <dbReference type="ARBA" id="ARBA00022723"/>
    </source>
</evidence>
<dbReference type="EMBL" id="LMVN01000021">
    <property type="protein sequence ID" value="PAV07232.1"/>
    <property type="molecule type" value="Genomic_DNA"/>
</dbReference>
<dbReference type="GO" id="GO:0046872">
    <property type="term" value="F:metal ion binding"/>
    <property type="evidence" value="ECO:0007669"/>
    <property type="project" value="UniProtKB-KW"/>
</dbReference>
<evidence type="ECO:0000256" key="1">
    <source>
        <dbReference type="ARBA" id="ARBA00022478"/>
    </source>
</evidence>
<dbReference type="GO" id="GO:0006269">
    <property type="term" value="P:DNA replication, synthesis of primer"/>
    <property type="evidence" value="ECO:0007669"/>
    <property type="project" value="UniProtKB-UniRule"/>
</dbReference>
<protein>
    <recommendedName>
        <fullName evidence="9">DNA primase DnaG</fullName>
        <ecNumber evidence="9">2.7.7.101</ecNumber>
    </recommendedName>
</protein>
<comment type="function">
    <text evidence="9">RNA polymerase that catalyzes the synthesis of short RNA molecules used as primers for DNA polymerase during DNA replication. Also part of the exosome, which is a complex involved in RNA degradation. Acts as a poly(A)-binding protein that enhances the interaction between heteropolymeric, adenine-rich transcripts and the exosome.</text>
</comment>
<dbReference type="InterPro" id="IPR050219">
    <property type="entry name" value="DnaG_primase"/>
</dbReference>
<evidence type="ECO:0000256" key="7">
    <source>
        <dbReference type="ARBA" id="ARBA00022842"/>
    </source>
</evidence>
<dbReference type="EC" id="2.7.7.101" evidence="9"/>
<evidence type="ECO:0000256" key="2">
    <source>
        <dbReference type="ARBA" id="ARBA00022515"/>
    </source>
</evidence>
<keyword evidence="7" id="KW-0460">Magnesium</keyword>
<dbReference type="GO" id="GO:0000178">
    <property type="term" value="C:exosome (RNase complex)"/>
    <property type="evidence" value="ECO:0007669"/>
    <property type="project" value="UniProtKB-KW"/>
</dbReference>
<comment type="subunit">
    <text evidence="9">Forms a ternary complex with MCM helicase and DNA. Component of the archaeal exosome complex.</text>
</comment>
<dbReference type="InterPro" id="IPR034154">
    <property type="entry name" value="TOPRIM_DnaG/twinkle"/>
</dbReference>
<name>A0A2A2HCT8_9EURY</name>
<dbReference type="Gene3D" id="3.40.1360.10">
    <property type="match status" value="1"/>
</dbReference>
<keyword evidence="1 9" id="KW-0240">DNA-directed RNA polymerase</keyword>
<dbReference type="Proteomes" id="UP000217528">
    <property type="component" value="Unassembled WGS sequence"/>
</dbReference>
<comment type="caution">
    <text evidence="12">The sequence shown here is derived from an EMBL/GenBank/DDBJ whole genome shotgun (WGS) entry which is preliminary data.</text>
</comment>
<evidence type="ECO:0000256" key="9">
    <source>
        <dbReference type="HAMAP-Rule" id="MF_00007"/>
    </source>
</evidence>
<comment type="similarity">
    <text evidence="9">Belongs to the archaeal DnaG primase family.</text>
</comment>
<evidence type="ECO:0000256" key="5">
    <source>
        <dbReference type="ARBA" id="ARBA00022705"/>
    </source>
</evidence>
<dbReference type="CDD" id="cd01029">
    <property type="entry name" value="TOPRIM_primases"/>
    <property type="match status" value="1"/>
</dbReference>
<dbReference type="HAMAP" id="MF_00007">
    <property type="entry name" value="DNA_primase_DnaG_arc"/>
    <property type="match status" value="1"/>
</dbReference>
<keyword evidence="9" id="KW-0271">Exosome</keyword>
<keyword evidence="6" id="KW-0479">Metal-binding</keyword>
<dbReference type="GO" id="GO:0008143">
    <property type="term" value="F:poly(A) binding"/>
    <property type="evidence" value="ECO:0007669"/>
    <property type="project" value="InterPro"/>
</dbReference>
<accession>A0A2A2HCT8</accession>
<dbReference type="PANTHER" id="PTHR30313:SF2">
    <property type="entry name" value="DNA PRIMASE"/>
    <property type="match status" value="1"/>
</dbReference>
<keyword evidence="2 9" id="KW-0639">Primosome</keyword>
<dbReference type="PANTHER" id="PTHR30313">
    <property type="entry name" value="DNA PRIMASE"/>
    <property type="match status" value="1"/>
</dbReference>
<dbReference type="InterPro" id="IPR006171">
    <property type="entry name" value="TOPRIM_dom"/>
</dbReference>
<dbReference type="AlphaFoldDB" id="A0A2A2HCT8"/>
<dbReference type="GO" id="GO:0005737">
    <property type="term" value="C:cytoplasm"/>
    <property type="evidence" value="ECO:0007669"/>
    <property type="project" value="TreeGrafter"/>
</dbReference>
<dbReference type="GO" id="GO:1990077">
    <property type="term" value="C:primosome complex"/>
    <property type="evidence" value="ECO:0007669"/>
    <property type="project" value="UniProtKB-KW"/>
</dbReference>
<dbReference type="RefSeq" id="WP_095608899.1">
    <property type="nucleotide sequence ID" value="NZ_LMVN01000021.1"/>
</dbReference>
<dbReference type="InterPro" id="IPR020607">
    <property type="entry name" value="Primase_DnaG_arc"/>
</dbReference>
<feature type="compositionally biased region" description="Basic and acidic residues" evidence="10">
    <location>
        <begin position="348"/>
        <end position="362"/>
    </location>
</feature>
<dbReference type="Pfam" id="PF13662">
    <property type="entry name" value="Toprim_4"/>
    <property type="match status" value="1"/>
</dbReference>
<dbReference type="SMART" id="SM00493">
    <property type="entry name" value="TOPRIM"/>
    <property type="match status" value="1"/>
</dbReference>
<feature type="region of interest" description="Disordered" evidence="10">
    <location>
        <begin position="308"/>
        <end position="384"/>
    </location>
</feature>
<evidence type="ECO:0000313" key="12">
    <source>
        <dbReference type="EMBL" id="PAV07232.1"/>
    </source>
</evidence>
<keyword evidence="3 9" id="KW-0808">Transferase</keyword>
<evidence type="ECO:0000256" key="8">
    <source>
        <dbReference type="ARBA" id="ARBA00023163"/>
    </source>
</evidence>
<dbReference type="NCBIfam" id="NF003108">
    <property type="entry name" value="PRK04031.1-1"/>
    <property type="match status" value="1"/>
</dbReference>
<evidence type="ECO:0000256" key="3">
    <source>
        <dbReference type="ARBA" id="ARBA00022679"/>
    </source>
</evidence>
<keyword evidence="8 9" id="KW-0804">Transcription</keyword>
<dbReference type="GO" id="GO:0000428">
    <property type="term" value="C:DNA-directed RNA polymerase complex"/>
    <property type="evidence" value="ECO:0007669"/>
    <property type="project" value="UniProtKB-KW"/>
</dbReference>
<sequence>MVKDEITTTKYLIHSQINAKGFVEKPDVVGAIFGQTEGLLSDSLDLRELQKTGRIGRIKVDMTNKAGRTKGEVIIPSSLDRVETTILAASLETINRVGPCEASLRITKIEDVRAVKRRTIVERAKELYQDMMEDFTPESSRMIEEVKESIRIPEIIEFGEDKLPAGPNTPDSDAILIVEGRSDVLNLLKYGIKNTIAVEGVNIPKTVADLTKDKTVTAFLDGDRGGDLILKELLQVGNIDYVTRAPRGQEVEYLDKDQVIYALKNKTSVDKLKNQVNYNHNHYRYNNKHSYNNDEKDTKVYDMKQPVSEYKTDEHPFKQKSPKTYKNEPEHHHIQQTTNHHKNTSEIQIHEKQKDNKKDTNNKKQHKKHENKQENTKNKPKKLNKYQKILNQLAHTNMGKLYDENFNELKEVPVEQIYDEIKITDDVKTVIFDGIISQRLVDISKEKNIEQLAAVKMSEVVKKPETIKIITKRQQQ</sequence>
<keyword evidence="4 9" id="KW-0548">Nucleotidyltransferase</keyword>
<dbReference type="GO" id="GO:0003899">
    <property type="term" value="F:DNA-directed RNA polymerase activity"/>
    <property type="evidence" value="ECO:0007669"/>
    <property type="project" value="UniProtKB-UniRule"/>
</dbReference>
<feature type="domain" description="Toprim" evidence="11">
    <location>
        <begin position="173"/>
        <end position="250"/>
    </location>
</feature>
<organism evidence="12 13">
    <name type="scientific">Methanosphaera cuniculi</name>
    <dbReference type="NCBI Taxonomy" id="1077256"/>
    <lineage>
        <taxon>Archaea</taxon>
        <taxon>Methanobacteriati</taxon>
        <taxon>Methanobacteriota</taxon>
        <taxon>Methanomada group</taxon>
        <taxon>Methanobacteria</taxon>
        <taxon>Methanobacteriales</taxon>
        <taxon>Methanobacteriaceae</taxon>
        <taxon>Methanosphaera</taxon>
    </lineage>
</organism>
<keyword evidence="5 9" id="KW-0235">DNA replication</keyword>
<dbReference type="OrthoDB" id="8643at2157"/>
<evidence type="ECO:0000256" key="4">
    <source>
        <dbReference type="ARBA" id="ARBA00022695"/>
    </source>
</evidence>
<comment type="catalytic activity">
    <reaction evidence="9">
        <text>ssDNA + n NTP = ssDNA/pppN(pN)n-1 hybrid + (n-1) diphosphate.</text>
        <dbReference type="EC" id="2.7.7.101"/>
    </reaction>
</comment>
<gene>
    <name evidence="9" type="primary">dnaG</name>
    <name evidence="12" type="ORF">ASJ82_05620</name>
</gene>
<reference evidence="12 13" key="1">
    <citation type="journal article" date="2017" name="BMC Genomics">
        <title>Genomic analysis of methanogenic archaea reveals a shift towards energy conservation.</title>
        <authorList>
            <person name="Gilmore S.P."/>
            <person name="Henske J.K."/>
            <person name="Sexton J.A."/>
            <person name="Solomon K.V."/>
            <person name="Seppala S."/>
            <person name="Yoo J.I."/>
            <person name="Huyett L.M."/>
            <person name="Pressman A."/>
            <person name="Cogan J.Z."/>
            <person name="Kivenson V."/>
            <person name="Peng X."/>
            <person name="Tan Y."/>
            <person name="Valentine D.L."/>
            <person name="O'Malley M.A."/>
        </authorList>
    </citation>
    <scope>NUCLEOTIDE SEQUENCE [LARGE SCALE GENOMIC DNA]</scope>
    <source>
        <strain evidence="12 13">1R-7</strain>
    </source>
</reference>
<evidence type="ECO:0000256" key="10">
    <source>
        <dbReference type="SAM" id="MobiDB-lite"/>
    </source>
</evidence>
<dbReference type="PROSITE" id="PS50880">
    <property type="entry name" value="TOPRIM"/>
    <property type="match status" value="1"/>
</dbReference>